<protein>
    <submittedName>
        <fullName evidence="3">Uncharacterized protein</fullName>
    </submittedName>
</protein>
<name>A0ABR4GPG6_9EURO</name>
<keyword evidence="1" id="KW-0175">Coiled coil</keyword>
<feature type="compositionally biased region" description="Polar residues" evidence="2">
    <location>
        <begin position="143"/>
        <end position="163"/>
    </location>
</feature>
<organism evidence="3 4">
    <name type="scientific">Aspergillus keveii</name>
    <dbReference type="NCBI Taxonomy" id="714993"/>
    <lineage>
        <taxon>Eukaryota</taxon>
        <taxon>Fungi</taxon>
        <taxon>Dikarya</taxon>
        <taxon>Ascomycota</taxon>
        <taxon>Pezizomycotina</taxon>
        <taxon>Eurotiomycetes</taxon>
        <taxon>Eurotiomycetidae</taxon>
        <taxon>Eurotiales</taxon>
        <taxon>Aspergillaceae</taxon>
        <taxon>Aspergillus</taxon>
        <taxon>Aspergillus subgen. Nidulantes</taxon>
    </lineage>
</organism>
<proteinExistence type="predicted"/>
<dbReference type="Proteomes" id="UP001610563">
    <property type="component" value="Unassembled WGS sequence"/>
</dbReference>
<reference evidence="3 4" key="1">
    <citation type="submission" date="2024-07" db="EMBL/GenBank/DDBJ databases">
        <title>Section-level genome sequencing and comparative genomics of Aspergillus sections Usti and Cavernicolus.</title>
        <authorList>
            <consortium name="Lawrence Berkeley National Laboratory"/>
            <person name="Nybo J.L."/>
            <person name="Vesth T.C."/>
            <person name="Theobald S."/>
            <person name="Frisvad J.C."/>
            <person name="Larsen T.O."/>
            <person name="Kjaerboelling I."/>
            <person name="Rothschild-Mancinelli K."/>
            <person name="Lyhne E.K."/>
            <person name="Kogle M.E."/>
            <person name="Barry K."/>
            <person name="Clum A."/>
            <person name="Na H."/>
            <person name="Ledsgaard L."/>
            <person name="Lin J."/>
            <person name="Lipzen A."/>
            <person name="Kuo A."/>
            <person name="Riley R."/>
            <person name="Mondo S."/>
            <person name="Labutti K."/>
            <person name="Haridas S."/>
            <person name="Pangalinan J."/>
            <person name="Salamov A.A."/>
            <person name="Simmons B.A."/>
            <person name="Magnuson J.K."/>
            <person name="Chen J."/>
            <person name="Drula E."/>
            <person name="Henrissat B."/>
            <person name="Wiebenga A."/>
            <person name="Lubbers R.J."/>
            <person name="Gomes A.C."/>
            <person name="Makela M.R."/>
            <person name="Stajich J."/>
            <person name="Grigoriev I.V."/>
            <person name="Mortensen U.H."/>
            <person name="De Vries R.P."/>
            <person name="Baker S.E."/>
            <person name="Andersen M.R."/>
        </authorList>
    </citation>
    <scope>NUCLEOTIDE SEQUENCE [LARGE SCALE GENOMIC DNA]</scope>
    <source>
        <strain evidence="3 4">CBS 209.92</strain>
    </source>
</reference>
<feature type="region of interest" description="Disordered" evidence="2">
    <location>
        <begin position="143"/>
        <end position="196"/>
    </location>
</feature>
<comment type="caution">
    <text evidence="3">The sequence shown here is derived from an EMBL/GenBank/DDBJ whole genome shotgun (WGS) entry which is preliminary data.</text>
</comment>
<sequence length="384" mass="42663">MPQPDLNPIDPSETPAPFAFHPPSILWAHQLRRDIVVLTELIKELQGDHATTTKILTDLGETVDLLLARIRTLELQRDTDKLILTQQDTKLEELANSHTEQLAKYKNMLDDIRATLEKTESANQILQGRVEILEQSSCVRQENMASEQAASAETSRLGTGSENPGSGPIRPGRIPARTTPENPSLASLAPRQLQRTETETTWAASLSGITKPLSCRRNSNFDLQLQLPNQALYIDSATGIARTEVQFLRSIVQGGRSLIAYLEYANSLRAEAPQVSDARFIHAFLLGHDEVTEIRRAEKMAEEVGYSWVRLVEMIRSRPGPGQGQVVGHREERRTGNADGVGEIIAAHPSAFVQNNNMRGRRTIPIVLPDTADSDYEPFAGRHY</sequence>
<feature type="compositionally biased region" description="Low complexity" evidence="2">
    <location>
        <begin position="164"/>
        <end position="180"/>
    </location>
</feature>
<evidence type="ECO:0000313" key="3">
    <source>
        <dbReference type="EMBL" id="KAL2800962.1"/>
    </source>
</evidence>
<dbReference type="EMBL" id="JBFTWV010000002">
    <property type="protein sequence ID" value="KAL2800962.1"/>
    <property type="molecule type" value="Genomic_DNA"/>
</dbReference>
<evidence type="ECO:0000313" key="4">
    <source>
        <dbReference type="Proteomes" id="UP001610563"/>
    </source>
</evidence>
<feature type="coiled-coil region" evidence="1">
    <location>
        <begin position="95"/>
        <end position="136"/>
    </location>
</feature>
<accession>A0ABR4GPG6</accession>
<evidence type="ECO:0000256" key="2">
    <source>
        <dbReference type="SAM" id="MobiDB-lite"/>
    </source>
</evidence>
<evidence type="ECO:0000256" key="1">
    <source>
        <dbReference type="SAM" id="Coils"/>
    </source>
</evidence>
<keyword evidence="4" id="KW-1185">Reference proteome</keyword>
<gene>
    <name evidence="3" type="ORF">BJX66DRAFT_104672</name>
</gene>